<reference evidence="10 11" key="1">
    <citation type="submission" date="2018-05" db="EMBL/GenBank/DDBJ databases">
        <title>Genomic Encyclopedia of Type Strains, Phase IV (KMG-IV): sequencing the most valuable type-strain genomes for metagenomic binning, comparative biology and taxonomic classification.</title>
        <authorList>
            <person name="Goeker M."/>
        </authorList>
    </citation>
    <scope>NUCLEOTIDE SEQUENCE [LARGE SCALE GENOMIC DNA]</scope>
    <source>
        <strain evidence="10 11">DSM 16791</strain>
    </source>
</reference>
<dbReference type="InterPro" id="IPR053967">
    <property type="entry name" value="LlgE_F_G-like_D1"/>
</dbReference>
<evidence type="ECO:0000313" key="11">
    <source>
        <dbReference type="Proteomes" id="UP000246352"/>
    </source>
</evidence>
<dbReference type="Pfam" id="PF07559">
    <property type="entry name" value="FlgE_D2"/>
    <property type="match status" value="1"/>
</dbReference>
<dbReference type="Pfam" id="PF22692">
    <property type="entry name" value="LlgE_F_G_D1"/>
    <property type="match status" value="1"/>
</dbReference>
<dbReference type="RefSeq" id="WP_110034614.1">
    <property type="nucleotide sequence ID" value="NZ_QGTR01000014.1"/>
</dbReference>
<dbReference type="PROSITE" id="PS00588">
    <property type="entry name" value="FLAGELLA_BB_ROD"/>
    <property type="match status" value="1"/>
</dbReference>
<protein>
    <recommendedName>
        <fullName evidence="3 5">Flagellar hook protein FlgE</fullName>
    </recommendedName>
</protein>
<comment type="function">
    <text evidence="5">A flexible structure which links the flagellar filament to the drive apparatus in the basal body.</text>
</comment>
<dbReference type="NCBIfam" id="TIGR03506">
    <property type="entry name" value="FlgEFG_subfam"/>
    <property type="match status" value="1"/>
</dbReference>
<keyword evidence="10" id="KW-0969">Cilium</keyword>
<dbReference type="PANTHER" id="PTHR30435:SF1">
    <property type="entry name" value="FLAGELLAR HOOK PROTEIN FLGE"/>
    <property type="match status" value="1"/>
</dbReference>
<evidence type="ECO:0000256" key="5">
    <source>
        <dbReference type="RuleBase" id="RU362116"/>
    </source>
</evidence>
<feature type="domain" description="Flagellar hook protein FlgE D2" evidence="8">
    <location>
        <begin position="167"/>
        <end position="298"/>
    </location>
</feature>
<dbReference type="OrthoDB" id="8372879at2"/>
<name>A0A317PFY1_9HYPH</name>
<comment type="similarity">
    <text evidence="2 5">Belongs to the flagella basal body rod proteins family.</text>
</comment>
<dbReference type="InterPro" id="IPR019776">
    <property type="entry name" value="Flagellar_basal_body_rod_CS"/>
</dbReference>
<dbReference type="Pfam" id="PF06429">
    <property type="entry name" value="Flg_bbr_C"/>
    <property type="match status" value="1"/>
</dbReference>
<feature type="domain" description="Flagellar hook protein FlgE/F/G-like D1" evidence="9">
    <location>
        <begin position="84"/>
        <end position="126"/>
    </location>
</feature>
<proteinExistence type="inferred from homology"/>
<dbReference type="InterPro" id="IPR020013">
    <property type="entry name" value="Flagellar_FlgE/F/G"/>
</dbReference>
<evidence type="ECO:0000256" key="1">
    <source>
        <dbReference type="ARBA" id="ARBA00004117"/>
    </source>
</evidence>
<accession>A0A317PFY1</accession>
<dbReference type="InterPro" id="IPR037058">
    <property type="entry name" value="Falgellar_hook_FlgE_sf"/>
</dbReference>
<evidence type="ECO:0000259" key="8">
    <source>
        <dbReference type="Pfam" id="PF07559"/>
    </source>
</evidence>
<sequence length="419" mass="43412">MSLYGMMRTGASGMNAQASRLGTVADNIANANTTGYKKASTEFSSLILPNVSGQYNSGGVTTDVRYSITQQGALEFTSSGTDLAINGDGFFIVNDPNGLPFLTRAGSFVPDANGNLVNSAGYTLLGYDYASGEPAPVVNGFDGLVPVNVASGSLTAQPSTVGIFTANLNASATAIAAADLPSANAATATYNSKSSLVVYDNLGKEVLLDFYYTKTADNTWEVAVFDRNDAAANTSFPYASGPLATSTLEFDPTNGLLTAASASDITLAVPGGTSLTVDLAKMSQLNYNFVVQNANVDGNAPSAVTRVEIGTDGTLYAQYENGKLDPLYRLALASVQSPDQLRPMPGNVYAQGVDSGVITTGFAGSGQFGTIVSGALEASNVDIAEELTTMIASQRSYTANSKVFQTGSDLMDVLVNLKR</sequence>
<dbReference type="InterPro" id="IPR037925">
    <property type="entry name" value="FlgE/F/G-like"/>
</dbReference>
<feature type="domain" description="Flagellar basal-body/hook protein C-terminal" evidence="7">
    <location>
        <begin position="373"/>
        <end position="417"/>
    </location>
</feature>
<dbReference type="Gene3D" id="2.60.98.20">
    <property type="entry name" value="Flagellar hook protein FlgE"/>
    <property type="match status" value="1"/>
</dbReference>
<evidence type="ECO:0000256" key="4">
    <source>
        <dbReference type="ARBA" id="ARBA00023143"/>
    </source>
</evidence>
<dbReference type="GO" id="GO:0005829">
    <property type="term" value="C:cytosol"/>
    <property type="evidence" value="ECO:0007669"/>
    <property type="project" value="TreeGrafter"/>
</dbReference>
<dbReference type="SUPFAM" id="SSF117143">
    <property type="entry name" value="Flagellar hook protein flgE"/>
    <property type="match status" value="1"/>
</dbReference>
<dbReference type="EMBL" id="QGTR01000014">
    <property type="protein sequence ID" value="PWV95251.1"/>
    <property type="molecule type" value="Genomic_DNA"/>
</dbReference>
<dbReference type="GO" id="GO:0009425">
    <property type="term" value="C:bacterial-type flagellum basal body"/>
    <property type="evidence" value="ECO:0007669"/>
    <property type="project" value="UniProtKB-SubCell"/>
</dbReference>
<dbReference type="InterPro" id="IPR001444">
    <property type="entry name" value="Flag_bb_rod_N"/>
</dbReference>
<evidence type="ECO:0000259" key="9">
    <source>
        <dbReference type="Pfam" id="PF22692"/>
    </source>
</evidence>
<keyword evidence="4 5" id="KW-0975">Bacterial flagellum</keyword>
<dbReference type="Pfam" id="PF00460">
    <property type="entry name" value="Flg_bb_rod"/>
    <property type="match status" value="1"/>
</dbReference>
<comment type="caution">
    <text evidence="10">The sequence shown here is derived from an EMBL/GenBank/DDBJ whole genome shotgun (WGS) entry which is preliminary data.</text>
</comment>
<comment type="subcellular location">
    <subcellularLocation>
        <location evidence="1 5">Bacterial flagellum basal body</location>
    </subcellularLocation>
</comment>
<dbReference type="GO" id="GO:0009424">
    <property type="term" value="C:bacterial-type flagellum hook"/>
    <property type="evidence" value="ECO:0007669"/>
    <property type="project" value="TreeGrafter"/>
</dbReference>
<evidence type="ECO:0000256" key="3">
    <source>
        <dbReference type="ARBA" id="ARBA00019015"/>
    </source>
</evidence>
<dbReference type="GO" id="GO:0071978">
    <property type="term" value="P:bacterial-type flagellum-dependent swarming motility"/>
    <property type="evidence" value="ECO:0007669"/>
    <property type="project" value="TreeGrafter"/>
</dbReference>
<keyword evidence="10" id="KW-0282">Flagellum</keyword>
<evidence type="ECO:0000259" key="6">
    <source>
        <dbReference type="Pfam" id="PF00460"/>
    </source>
</evidence>
<dbReference type="InterPro" id="IPR010930">
    <property type="entry name" value="Flg_bb/hook_C_dom"/>
</dbReference>
<dbReference type="AlphaFoldDB" id="A0A317PFY1"/>
<feature type="domain" description="Flagellar basal body rod protein N-terminal" evidence="6">
    <location>
        <begin position="7"/>
        <end position="37"/>
    </location>
</feature>
<evidence type="ECO:0000259" key="7">
    <source>
        <dbReference type="Pfam" id="PF06429"/>
    </source>
</evidence>
<evidence type="ECO:0000313" key="10">
    <source>
        <dbReference type="EMBL" id="PWV95251.1"/>
    </source>
</evidence>
<dbReference type="PANTHER" id="PTHR30435">
    <property type="entry name" value="FLAGELLAR PROTEIN"/>
    <property type="match status" value="1"/>
</dbReference>
<dbReference type="InterPro" id="IPR011491">
    <property type="entry name" value="FlgE_D2"/>
</dbReference>
<evidence type="ECO:0000256" key="2">
    <source>
        <dbReference type="ARBA" id="ARBA00009677"/>
    </source>
</evidence>
<gene>
    <name evidence="10" type="ORF">DFR52_1148</name>
</gene>
<keyword evidence="10" id="KW-0966">Cell projection</keyword>
<dbReference type="Proteomes" id="UP000246352">
    <property type="component" value="Unassembled WGS sequence"/>
</dbReference>
<organism evidence="10 11">
    <name type="scientific">Hoeflea marina</name>
    <dbReference type="NCBI Taxonomy" id="274592"/>
    <lineage>
        <taxon>Bacteria</taxon>
        <taxon>Pseudomonadati</taxon>
        <taxon>Pseudomonadota</taxon>
        <taxon>Alphaproteobacteria</taxon>
        <taxon>Hyphomicrobiales</taxon>
        <taxon>Rhizobiaceae</taxon>
        <taxon>Hoeflea</taxon>
    </lineage>
</organism>
<keyword evidence="11" id="KW-1185">Reference proteome</keyword>